<dbReference type="InterPro" id="IPR013824">
    <property type="entry name" value="Topo_IA_cen_sub1"/>
</dbReference>
<dbReference type="InterPro" id="IPR023405">
    <property type="entry name" value="Topo_IA_core_domain"/>
</dbReference>
<evidence type="ECO:0000256" key="2">
    <source>
        <dbReference type="ARBA" id="ARBA00030003"/>
    </source>
</evidence>
<dbReference type="InterPro" id="IPR013497">
    <property type="entry name" value="Topo_IA_cen"/>
</dbReference>
<evidence type="ECO:0000256" key="5">
    <source>
        <dbReference type="ARBA" id="ARBA00032877"/>
    </source>
</evidence>
<dbReference type="AlphaFoldDB" id="A0A2J6X3C0"/>
<protein>
    <recommendedName>
        <fullName evidence="5">Omega-protein</fullName>
    </recommendedName>
    <alternativeName>
        <fullName evidence="4">Relaxing enzyme</fullName>
    </alternativeName>
    <alternativeName>
        <fullName evidence="2">Swivelase</fullName>
    </alternativeName>
    <alternativeName>
        <fullName evidence="3">Untwisting enzyme</fullName>
    </alternativeName>
</protein>
<dbReference type="Gene3D" id="3.40.50.140">
    <property type="match status" value="1"/>
</dbReference>
<dbReference type="SMART" id="SM00436">
    <property type="entry name" value="TOP1Bc"/>
    <property type="match status" value="1"/>
</dbReference>
<feature type="domain" description="Toprim" evidence="6">
    <location>
        <begin position="3"/>
        <end position="113"/>
    </location>
</feature>
<name>A0A2J6X3C0_9CHLR</name>
<dbReference type="Pfam" id="PF01751">
    <property type="entry name" value="Toprim"/>
    <property type="match status" value="1"/>
</dbReference>
<reference evidence="8 9" key="1">
    <citation type="submission" date="2018-01" db="EMBL/GenBank/DDBJ databases">
        <title>Metagenomic assembled genomes from two thermal pools in the Uzon Caldera, Kamchatka, Russia.</title>
        <authorList>
            <person name="Wilkins L."/>
            <person name="Ettinger C."/>
        </authorList>
    </citation>
    <scope>NUCLEOTIDE SEQUENCE [LARGE SCALE GENOMIC DNA]</scope>
    <source>
        <strain evidence="8">ZAV-02</strain>
    </source>
</reference>
<sequence length="333" mass="37646">MGEKVVIVESPAKARTIQKYLGKGYKVTSSMGHVRDLPKNGLAIDIEHDFAPSYEIVKPKVVSELNQAVRNADAIYLATDPDREGEAIAWHITQAVKTPKKTPIYRVVFQEITRNAVQQALQQPRQINQNLVDAQQARRVLDRLVGYQLSPLLWDKVKRGLSAGRVQSVAVRLIVEREREIENFKPQEYWTIEVDLLKEPGIAPRDLFRATLIERDGKKLEKFSIERREQAETIVADLQGAAYTVLKVTRRDKRRSPPPPFTTSTLQQEAARKLGFSAKKTMTLAQRLYEGVDVGGEEGTVGLITYMRTDSVQVAAEAQAEAREVIDRRFGRE</sequence>
<dbReference type="InterPro" id="IPR005733">
    <property type="entry name" value="TopoI_bac-type"/>
</dbReference>
<evidence type="ECO:0000256" key="4">
    <source>
        <dbReference type="ARBA" id="ARBA00032235"/>
    </source>
</evidence>
<dbReference type="NCBIfam" id="TIGR01051">
    <property type="entry name" value="topA_bact"/>
    <property type="match status" value="1"/>
</dbReference>
<proteinExistence type="predicted"/>
<dbReference type="InterPro" id="IPR013826">
    <property type="entry name" value="Topo_IA_cen_sub3"/>
</dbReference>
<dbReference type="InterPro" id="IPR006171">
    <property type="entry name" value="TOPRIM_dom"/>
</dbReference>
<accession>A0A2J6X3C0</accession>
<evidence type="ECO:0000256" key="1">
    <source>
        <dbReference type="ARBA" id="ARBA00023235"/>
    </source>
</evidence>
<feature type="domain" description="Topo IA-type catalytic" evidence="7">
    <location>
        <begin position="128"/>
        <end position="333"/>
    </location>
</feature>
<dbReference type="PROSITE" id="PS50880">
    <property type="entry name" value="TOPRIM"/>
    <property type="match status" value="1"/>
</dbReference>
<dbReference type="GO" id="GO:0003917">
    <property type="term" value="F:DNA topoisomerase type I (single strand cut, ATP-independent) activity"/>
    <property type="evidence" value="ECO:0007669"/>
    <property type="project" value="InterPro"/>
</dbReference>
<dbReference type="Gene3D" id="1.10.290.10">
    <property type="entry name" value="Topoisomerase I, domain 4"/>
    <property type="match status" value="1"/>
</dbReference>
<gene>
    <name evidence="8" type="ORF">C0184_10035</name>
</gene>
<evidence type="ECO:0000313" key="9">
    <source>
        <dbReference type="Proteomes" id="UP000243376"/>
    </source>
</evidence>
<dbReference type="GO" id="GO:0006265">
    <property type="term" value="P:DNA topological change"/>
    <property type="evidence" value="ECO:0007669"/>
    <property type="project" value="InterPro"/>
</dbReference>
<organism evidence="8 9">
    <name type="scientific">Chloroflexus aggregans</name>
    <dbReference type="NCBI Taxonomy" id="152260"/>
    <lineage>
        <taxon>Bacteria</taxon>
        <taxon>Bacillati</taxon>
        <taxon>Chloroflexota</taxon>
        <taxon>Chloroflexia</taxon>
        <taxon>Chloroflexales</taxon>
        <taxon>Chloroflexineae</taxon>
        <taxon>Chloroflexaceae</taxon>
        <taxon>Chloroflexus</taxon>
    </lineage>
</organism>
<dbReference type="Gene3D" id="1.10.460.10">
    <property type="entry name" value="Topoisomerase I, domain 2"/>
    <property type="match status" value="1"/>
</dbReference>
<dbReference type="SUPFAM" id="SSF56712">
    <property type="entry name" value="Prokaryotic type I DNA topoisomerase"/>
    <property type="match status" value="1"/>
</dbReference>
<dbReference type="PANTHER" id="PTHR42785:SF1">
    <property type="entry name" value="DNA TOPOISOMERASE"/>
    <property type="match status" value="1"/>
</dbReference>
<dbReference type="Proteomes" id="UP000243376">
    <property type="component" value="Unassembled WGS sequence"/>
</dbReference>
<dbReference type="InterPro" id="IPR003601">
    <property type="entry name" value="Topo_IA_2"/>
</dbReference>
<evidence type="ECO:0000259" key="7">
    <source>
        <dbReference type="PROSITE" id="PS52039"/>
    </source>
</evidence>
<dbReference type="GO" id="GO:0003677">
    <property type="term" value="F:DNA binding"/>
    <property type="evidence" value="ECO:0007669"/>
    <property type="project" value="InterPro"/>
</dbReference>
<evidence type="ECO:0000259" key="6">
    <source>
        <dbReference type="PROSITE" id="PS50880"/>
    </source>
</evidence>
<dbReference type="PANTHER" id="PTHR42785">
    <property type="entry name" value="DNA TOPOISOMERASE, TYPE IA, CORE"/>
    <property type="match status" value="1"/>
</dbReference>
<dbReference type="PRINTS" id="PR00417">
    <property type="entry name" value="PRTPISMRASEI"/>
</dbReference>
<dbReference type="InterPro" id="IPR013825">
    <property type="entry name" value="Topo_IA_cen_sub2"/>
</dbReference>
<dbReference type="EMBL" id="PNIQ01000671">
    <property type="protein sequence ID" value="PMP79359.1"/>
    <property type="molecule type" value="Genomic_DNA"/>
</dbReference>
<comment type="caution">
    <text evidence="8">The sequence shown here is derived from an EMBL/GenBank/DDBJ whole genome shotgun (WGS) entry which is preliminary data.</text>
</comment>
<dbReference type="Gene3D" id="2.70.20.10">
    <property type="entry name" value="Topoisomerase I, domain 3"/>
    <property type="match status" value="1"/>
</dbReference>
<dbReference type="PROSITE" id="PS52039">
    <property type="entry name" value="TOPO_IA_2"/>
    <property type="match status" value="1"/>
</dbReference>
<dbReference type="InterPro" id="IPR000380">
    <property type="entry name" value="Topo_IA"/>
</dbReference>
<dbReference type="InterPro" id="IPR034149">
    <property type="entry name" value="TOPRIM_TopoI"/>
</dbReference>
<dbReference type="CDD" id="cd03363">
    <property type="entry name" value="TOPRIM_TopoIA_TopoI"/>
    <property type="match status" value="1"/>
</dbReference>
<feature type="non-terminal residue" evidence="8">
    <location>
        <position position="333"/>
    </location>
</feature>
<dbReference type="SMART" id="SM00493">
    <property type="entry name" value="TOPRIM"/>
    <property type="match status" value="1"/>
</dbReference>
<keyword evidence="1 8" id="KW-0413">Isomerase</keyword>
<evidence type="ECO:0000313" key="8">
    <source>
        <dbReference type="EMBL" id="PMP79359.1"/>
    </source>
</evidence>
<dbReference type="Pfam" id="PF01131">
    <property type="entry name" value="Topoisom_bac"/>
    <property type="match status" value="1"/>
</dbReference>
<evidence type="ECO:0000256" key="3">
    <source>
        <dbReference type="ARBA" id="ARBA00031985"/>
    </source>
</evidence>